<dbReference type="Pfam" id="PF04801">
    <property type="entry name" value="RPC5"/>
    <property type="match status" value="1"/>
</dbReference>
<evidence type="ECO:0000313" key="2">
    <source>
        <dbReference type="EMBL" id="KAK1752224.1"/>
    </source>
</evidence>
<dbReference type="GO" id="GO:0005666">
    <property type="term" value="C:RNA polymerase III complex"/>
    <property type="evidence" value="ECO:0007669"/>
    <property type="project" value="TreeGrafter"/>
</dbReference>
<feature type="region of interest" description="Disordered" evidence="1">
    <location>
        <begin position="204"/>
        <end position="230"/>
    </location>
</feature>
<feature type="region of interest" description="Disordered" evidence="1">
    <location>
        <begin position="310"/>
        <end position="340"/>
    </location>
</feature>
<name>A0AAJ0B7L5_9PEZI</name>
<protein>
    <submittedName>
        <fullName evidence="2">DNA-directed RNA polymerase</fullName>
    </submittedName>
</protein>
<reference evidence="2" key="1">
    <citation type="submission" date="2023-06" db="EMBL/GenBank/DDBJ databases">
        <title>Genome-scale phylogeny and comparative genomics of the fungal order Sordariales.</title>
        <authorList>
            <consortium name="Lawrence Berkeley National Laboratory"/>
            <person name="Hensen N."/>
            <person name="Bonometti L."/>
            <person name="Westerberg I."/>
            <person name="Brannstrom I.O."/>
            <person name="Guillou S."/>
            <person name="Cros-Aarteil S."/>
            <person name="Calhoun S."/>
            <person name="Haridas S."/>
            <person name="Kuo A."/>
            <person name="Mondo S."/>
            <person name="Pangilinan J."/>
            <person name="Riley R."/>
            <person name="Labutti K."/>
            <person name="Andreopoulos B."/>
            <person name="Lipzen A."/>
            <person name="Chen C."/>
            <person name="Yanf M."/>
            <person name="Daum C."/>
            <person name="Ng V."/>
            <person name="Clum A."/>
            <person name="Steindorff A."/>
            <person name="Ohm R."/>
            <person name="Martin F."/>
            <person name="Silar P."/>
            <person name="Natvig D."/>
            <person name="Lalanne C."/>
            <person name="Gautier V."/>
            <person name="Ament-Velasquez S.L."/>
            <person name="Kruys A."/>
            <person name="Hutchinson M.I."/>
            <person name="Powell A.J."/>
            <person name="Barry K."/>
            <person name="Miller A.N."/>
            <person name="Grigoriev I.V."/>
            <person name="Debuchy R."/>
            <person name="Gladieux P."/>
            <person name="Thoren M.H."/>
            <person name="Johannesson H."/>
        </authorList>
    </citation>
    <scope>NUCLEOTIDE SEQUENCE</scope>
    <source>
        <strain evidence="2">PSN4</strain>
    </source>
</reference>
<evidence type="ECO:0000256" key="1">
    <source>
        <dbReference type="SAM" id="MobiDB-lite"/>
    </source>
</evidence>
<keyword evidence="2" id="KW-0804">Transcription</keyword>
<dbReference type="EMBL" id="MU839840">
    <property type="protein sequence ID" value="KAK1752224.1"/>
    <property type="molecule type" value="Genomic_DNA"/>
</dbReference>
<sequence>MSTSANDRHESHDDDDDDDPIVASYNVFIKPGQGTNRKVVTLDFHTITSHDPSQLRAPKIAEFRVKQKEGMYELDVPVDTSESYDKRKGVKWGTALQKSTEARNGASLGLAGGFGVGGTGSRAAAAAVRGRAAGDQDGDVPTTWEEAQRLDRVIRTRTFTGIAETDEALKYYVGVFQGKNIHLSPVAHNVVLRPVQPYIDAATEQEKQEKQARLPPGATGPGGGADKPPSRAITMTIKSAMDGVTRETMADRLHAVQVEPWQQIAWYHDETQGAWDVYRECLLLHPDDKGKNVPEGENCAAGGAADLVDKVPKLRQEESDDASKKSARGGGTSVFRSLII</sequence>
<organism evidence="2 3">
    <name type="scientific">Echria macrotheca</name>
    <dbReference type="NCBI Taxonomy" id="438768"/>
    <lineage>
        <taxon>Eukaryota</taxon>
        <taxon>Fungi</taxon>
        <taxon>Dikarya</taxon>
        <taxon>Ascomycota</taxon>
        <taxon>Pezizomycotina</taxon>
        <taxon>Sordariomycetes</taxon>
        <taxon>Sordariomycetidae</taxon>
        <taxon>Sordariales</taxon>
        <taxon>Schizotheciaceae</taxon>
        <taxon>Echria</taxon>
    </lineage>
</organism>
<accession>A0AAJ0B7L5</accession>
<comment type="caution">
    <text evidence="2">The sequence shown here is derived from an EMBL/GenBank/DDBJ whole genome shotgun (WGS) entry which is preliminary data.</text>
</comment>
<proteinExistence type="predicted"/>
<dbReference type="AlphaFoldDB" id="A0AAJ0B7L5"/>
<evidence type="ECO:0000313" key="3">
    <source>
        <dbReference type="Proteomes" id="UP001239445"/>
    </source>
</evidence>
<feature type="region of interest" description="Disordered" evidence="1">
    <location>
        <begin position="1"/>
        <end position="20"/>
    </location>
</feature>
<dbReference type="PANTHER" id="PTHR12069">
    <property type="entry name" value="DNA-DIRECTED RNA POLYMERASES III 80 KDA POLYPEPTIDE RNA POLYMERASE III SUBUNIT 5"/>
    <property type="match status" value="1"/>
</dbReference>
<dbReference type="Proteomes" id="UP001239445">
    <property type="component" value="Unassembled WGS sequence"/>
</dbReference>
<dbReference type="GO" id="GO:0042797">
    <property type="term" value="P:tRNA transcription by RNA polymerase III"/>
    <property type="evidence" value="ECO:0007669"/>
    <property type="project" value="TreeGrafter"/>
</dbReference>
<feature type="compositionally biased region" description="Basic and acidic residues" evidence="1">
    <location>
        <begin position="1"/>
        <end position="12"/>
    </location>
</feature>
<keyword evidence="3" id="KW-1185">Reference proteome</keyword>
<feature type="compositionally biased region" description="Basic and acidic residues" evidence="1">
    <location>
        <begin position="310"/>
        <end position="324"/>
    </location>
</feature>
<keyword evidence="2" id="KW-0240">DNA-directed RNA polymerase</keyword>
<gene>
    <name evidence="2" type="ORF">QBC47DRAFT_390034</name>
</gene>
<dbReference type="PANTHER" id="PTHR12069:SF0">
    <property type="entry name" value="DNA-DIRECTED RNA POLYMERASE III SUBUNIT RPC5"/>
    <property type="match status" value="1"/>
</dbReference>
<dbReference type="InterPro" id="IPR006886">
    <property type="entry name" value="RNA_pol_III_Rpc5"/>
</dbReference>